<dbReference type="InterPro" id="IPR029044">
    <property type="entry name" value="Nucleotide-diphossugar_trans"/>
</dbReference>
<dbReference type="Proteomes" id="UP000663935">
    <property type="component" value="Chromosome"/>
</dbReference>
<protein>
    <submittedName>
        <fullName evidence="2">Glycosyltransferase family 2 protein</fullName>
    </submittedName>
</protein>
<dbReference type="RefSeq" id="WP_207971725.1">
    <property type="nucleotide sequence ID" value="NZ_CP071795.1"/>
</dbReference>
<proteinExistence type="predicted"/>
<dbReference type="SUPFAM" id="SSF53448">
    <property type="entry name" value="Nucleotide-diphospho-sugar transferases"/>
    <property type="match status" value="1"/>
</dbReference>
<evidence type="ECO:0000259" key="1">
    <source>
        <dbReference type="Pfam" id="PF00535"/>
    </source>
</evidence>
<dbReference type="CDD" id="cd00761">
    <property type="entry name" value="Glyco_tranf_GTA_type"/>
    <property type="match status" value="1"/>
</dbReference>
<gene>
    <name evidence="2" type="ORF">JL193_16020</name>
</gene>
<organism evidence="2 3">
    <name type="scientific">Polaribacter batillariae</name>
    <dbReference type="NCBI Taxonomy" id="2808900"/>
    <lineage>
        <taxon>Bacteria</taxon>
        <taxon>Pseudomonadati</taxon>
        <taxon>Bacteroidota</taxon>
        <taxon>Flavobacteriia</taxon>
        <taxon>Flavobacteriales</taxon>
        <taxon>Flavobacteriaceae</taxon>
    </lineage>
</organism>
<dbReference type="PANTHER" id="PTHR22916:SF3">
    <property type="entry name" value="UDP-GLCNAC:BETAGAL BETA-1,3-N-ACETYLGLUCOSAMINYLTRANSFERASE-LIKE PROTEIN 1"/>
    <property type="match status" value="1"/>
</dbReference>
<feature type="domain" description="Glycosyltransferase 2-like" evidence="1">
    <location>
        <begin position="6"/>
        <end position="142"/>
    </location>
</feature>
<dbReference type="EMBL" id="CP071795">
    <property type="protein sequence ID" value="QTD37557.1"/>
    <property type="molecule type" value="Genomic_DNA"/>
</dbReference>
<dbReference type="InterPro" id="IPR001173">
    <property type="entry name" value="Glyco_trans_2-like"/>
</dbReference>
<dbReference type="PANTHER" id="PTHR22916">
    <property type="entry name" value="GLYCOSYLTRANSFERASE"/>
    <property type="match status" value="1"/>
</dbReference>
<reference evidence="2 3" key="1">
    <citation type="submission" date="2021-03" db="EMBL/GenBank/DDBJ databases">
        <title>Complete genome of Polaribacter_sp.G4M1.</title>
        <authorList>
            <person name="Jeong S.W."/>
            <person name="Bae J.W."/>
        </authorList>
    </citation>
    <scope>NUCLEOTIDE SEQUENCE [LARGE SCALE GENOMIC DNA]</scope>
    <source>
        <strain evidence="2 3">G4M1</strain>
    </source>
</reference>
<dbReference type="Pfam" id="PF00535">
    <property type="entry name" value="Glycos_transf_2"/>
    <property type="match status" value="1"/>
</dbReference>
<sequence>MNPLVSVVLPVYNVEKYISACMDSILNQTFQDFEIIVIDDCSTDNTINVITSYKDARIRIIKKEENKGLIDSLNIGFKEANGKYIARVDGDDINAIDRFEKQYNFLEKNREIKVCGSWLKSFGAYDKEIKHKEFHEQIKAQLLLSNPMSLGATMLNKEAYKNFDFKKEMLHVEDYDFWARTAWVCKMHNLQEVLYYYRTHQNQVSTKFKKIQLQNDIIIKLNLYKKLEYDSIKFTDSFLTKLLYTKEFISLKEFKLFFEWKKQLIKQNKRLKVFGNKPFKTILEKIVDSLIYSVYFVGDRKGIDKTWRLKALFILPFSNSLHILKKKVSYN</sequence>
<dbReference type="Gene3D" id="3.90.550.10">
    <property type="entry name" value="Spore Coat Polysaccharide Biosynthesis Protein SpsA, Chain A"/>
    <property type="match status" value="1"/>
</dbReference>
<name>A0ABX7SUJ1_9FLAO</name>
<keyword evidence="3" id="KW-1185">Reference proteome</keyword>
<evidence type="ECO:0000313" key="2">
    <source>
        <dbReference type="EMBL" id="QTD37557.1"/>
    </source>
</evidence>
<evidence type="ECO:0000313" key="3">
    <source>
        <dbReference type="Proteomes" id="UP000663935"/>
    </source>
</evidence>
<accession>A0ABX7SUJ1</accession>